<proteinExistence type="predicted"/>
<evidence type="ECO:0000313" key="3">
    <source>
        <dbReference type="EMBL" id="MBO0936722.1"/>
    </source>
</evidence>
<keyword evidence="4" id="KW-1185">Reference proteome</keyword>
<feature type="transmembrane region" description="Helical" evidence="1">
    <location>
        <begin position="141"/>
        <end position="164"/>
    </location>
</feature>
<feature type="chain" id="PRO_5036982341" evidence="2">
    <location>
        <begin position="20"/>
        <end position="190"/>
    </location>
</feature>
<keyword evidence="1" id="KW-1133">Transmembrane helix</keyword>
<evidence type="ECO:0000256" key="1">
    <source>
        <dbReference type="SAM" id="Phobius"/>
    </source>
</evidence>
<dbReference type="EMBL" id="JAFMYV010000003">
    <property type="protein sequence ID" value="MBO0936722.1"/>
    <property type="molecule type" value="Genomic_DNA"/>
</dbReference>
<feature type="transmembrane region" description="Helical" evidence="1">
    <location>
        <begin position="99"/>
        <end position="121"/>
    </location>
</feature>
<keyword evidence="1" id="KW-0812">Transmembrane</keyword>
<accession>A0A939GHT6</accession>
<keyword evidence="1" id="KW-0472">Membrane</keyword>
<name>A0A939GHT6_9BACT</name>
<feature type="signal peptide" evidence="2">
    <location>
        <begin position="1"/>
        <end position="19"/>
    </location>
</feature>
<gene>
    <name evidence="3" type="ORF">J2I47_09215</name>
</gene>
<keyword evidence="2" id="KW-0732">Signal</keyword>
<organism evidence="3 4">
    <name type="scientific">Fibrella rubiginis</name>
    <dbReference type="NCBI Taxonomy" id="2817060"/>
    <lineage>
        <taxon>Bacteria</taxon>
        <taxon>Pseudomonadati</taxon>
        <taxon>Bacteroidota</taxon>
        <taxon>Cytophagia</taxon>
        <taxon>Cytophagales</taxon>
        <taxon>Spirosomataceae</taxon>
        <taxon>Fibrella</taxon>
    </lineage>
</organism>
<dbReference type="Proteomes" id="UP000664034">
    <property type="component" value="Unassembled WGS sequence"/>
</dbReference>
<protein>
    <submittedName>
        <fullName evidence="3">Uncharacterized protein</fullName>
    </submittedName>
</protein>
<evidence type="ECO:0000313" key="4">
    <source>
        <dbReference type="Proteomes" id="UP000664034"/>
    </source>
</evidence>
<comment type="caution">
    <text evidence="3">The sequence shown here is derived from an EMBL/GenBank/DDBJ whole genome shotgun (WGS) entry which is preliminary data.</text>
</comment>
<evidence type="ECO:0000256" key="2">
    <source>
        <dbReference type="SAM" id="SignalP"/>
    </source>
</evidence>
<dbReference type="RefSeq" id="WP_207364265.1">
    <property type="nucleotide sequence ID" value="NZ_JAFMYV010000003.1"/>
</dbReference>
<reference evidence="3" key="1">
    <citation type="submission" date="2021-03" db="EMBL/GenBank/DDBJ databases">
        <title>Fibrella sp. HMF5335 genome sequencing and assembly.</title>
        <authorList>
            <person name="Kang H."/>
            <person name="Kim H."/>
            <person name="Bae S."/>
            <person name="Joh K."/>
        </authorList>
    </citation>
    <scope>NUCLEOTIDE SEQUENCE</scope>
    <source>
        <strain evidence="3">HMF5335</strain>
    </source>
</reference>
<sequence>MKHYVYSCCFLIMAVPVLAQQADSLGVPTDTVDYLGAAQEFAARQGPAEYVFSLMSVSKYAFKSGNYRLTDRNFPLLDSPDSLVSIPAKRAHRQSRRALFTNIATVVPLVVFIYSSTRLAALPLTVAYGQTYQRDDPKPLLVASGVTSLAGIGLGATFNLASLINATKAVRRHNTQFGRGVPTLFNPRGL</sequence>
<dbReference type="AlphaFoldDB" id="A0A939GHT6"/>